<feature type="region of interest" description="Disordered" evidence="1">
    <location>
        <begin position="20"/>
        <end position="54"/>
    </location>
</feature>
<name>A0ABP4EUF9_9ACTN</name>
<keyword evidence="2" id="KW-0732">Signal</keyword>
<sequence length="300" mass="31797">MRTRVAAALAAVVLLAGCNDADTSAGAPEPSPSIRTLTPIALPPPPPPTGKLRADMRQSSRDAAAGRMEVWIDNDTAHQIRPRRIVYSDPRFRTPLRGTRLRPIPSQSERGFPIYLPPRPACDQASGRGRVQVVLGGRPMVVRVQDPTDVAGRYASSRCLELAIAKVADLRWSDAVPWDGQEGSDSTLTLVVTPTGAAGPALTLDTVSGTPVLSPVGTDVWRPDVTVHGKDGPQRIELPLKPTRCDAHAFAESGGATAFIVGLHLGGRPGRITLRMSTEGAANALAYAKSSCGDLREVTE</sequence>
<feature type="chain" id="PRO_5045824400" evidence="2">
    <location>
        <begin position="22"/>
        <end position="300"/>
    </location>
</feature>
<dbReference type="RefSeq" id="WP_343906532.1">
    <property type="nucleotide sequence ID" value="NZ_BAAAJE010000004.1"/>
</dbReference>
<proteinExistence type="predicted"/>
<evidence type="ECO:0000313" key="4">
    <source>
        <dbReference type="Proteomes" id="UP001499979"/>
    </source>
</evidence>
<dbReference type="PROSITE" id="PS51257">
    <property type="entry name" value="PROKAR_LIPOPROTEIN"/>
    <property type="match status" value="1"/>
</dbReference>
<comment type="caution">
    <text evidence="3">The sequence shown here is derived from an EMBL/GenBank/DDBJ whole genome shotgun (WGS) entry which is preliminary data.</text>
</comment>
<evidence type="ECO:0000256" key="1">
    <source>
        <dbReference type="SAM" id="MobiDB-lite"/>
    </source>
</evidence>
<gene>
    <name evidence="3" type="ORF">GCM10009606_11860</name>
</gene>
<feature type="signal peptide" evidence="2">
    <location>
        <begin position="1"/>
        <end position="21"/>
    </location>
</feature>
<dbReference type="Proteomes" id="UP001499979">
    <property type="component" value="Unassembled WGS sequence"/>
</dbReference>
<reference evidence="4" key="1">
    <citation type="journal article" date="2019" name="Int. J. Syst. Evol. Microbiol.">
        <title>The Global Catalogue of Microorganisms (GCM) 10K type strain sequencing project: providing services to taxonomists for standard genome sequencing and annotation.</title>
        <authorList>
            <consortium name="The Broad Institute Genomics Platform"/>
            <consortium name="The Broad Institute Genome Sequencing Center for Infectious Disease"/>
            <person name="Wu L."/>
            <person name="Ma J."/>
        </authorList>
    </citation>
    <scope>NUCLEOTIDE SEQUENCE [LARGE SCALE GENOMIC DNA]</scope>
    <source>
        <strain evidence="4">JCM 11813</strain>
    </source>
</reference>
<evidence type="ECO:0000256" key="2">
    <source>
        <dbReference type="SAM" id="SignalP"/>
    </source>
</evidence>
<evidence type="ECO:0000313" key="3">
    <source>
        <dbReference type="EMBL" id="GAA1133354.1"/>
    </source>
</evidence>
<organism evidence="3 4">
    <name type="scientific">Nocardioides aquiterrae</name>
    <dbReference type="NCBI Taxonomy" id="203799"/>
    <lineage>
        <taxon>Bacteria</taxon>
        <taxon>Bacillati</taxon>
        <taxon>Actinomycetota</taxon>
        <taxon>Actinomycetes</taxon>
        <taxon>Propionibacteriales</taxon>
        <taxon>Nocardioidaceae</taxon>
        <taxon>Nocardioides</taxon>
    </lineage>
</organism>
<dbReference type="EMBL" id="BAAAJE010000004">
    <property type="protein sequence ID" value="GAA1133354.1"/>
    <property type="molecule type" value="Genomic_DNA"/>
</dbReference>
<protein>
    <submittedName>
        <fullName evidence="3">Uncharacterized protein</fullName>
    </submittedName>
</protein>
<keyword evidence="4" id="KW-1185">Reference proteome</keyword>
<accession>A0ABP4EUF9</accession>
<feature type="region of interest" description="Disordered" evidence="1">
    <location>
        <begin position="97"/>
        <end position="123"/>
    </location>
</feature>